<gene>
    <name evidence="3" type="ORF">H0S73_12215</name>
    <name evidence="4" type="ORF">H0S73_16970</name>
</gene>
<organism evidence="3 5">
    <name type="scientific">Microvirga mediterraneensis</name>
    <dbReference type="NCBI Taxonomy" id="2754695"/>
    <lineage>
        <taxon>Bacteria</taxon>
        <taxon>Pseudomonadati</taxon>
        <taxon>Pseudomonadota</taxon>
        <taxon>Alphaproteobacteria</taxon>
        <taxon>Hyphomicrobiales</taxon>
        <taxon>Methylobacteriaceae</taxon>
        <taxon>Microvirga</taxon>
    </lineage>
</organism>
<comment type="caution">
    <text evidence="3">The sequence shown here is derived from an EMBL/GenBank/DDBJ whole genome shotgun (WGS) entry which is preliminary data.</text>
</comment>
<proteinExistence type="predicted"/>
<sequence length="190" mass="21269">MSTTETEKTLPPGDVEKVIARLRGFRSINEWGDPCHHTELDAIADQFASLLTTSTEGNKRLRVENERLRADLHDECFEHGKVIAQRDASQSQAEAMKAALEESAKIVRAYEDAKRDWGNEIERLQGVKARLEGELLDMTETASHARSEAKRLREALKGEMRSTGLYRPSMRQMDEGDAALSIKGGESNGR</sequence>
<feature type="region of interest" description="Disordered" evidence="2">
    <location>
        <begin position="159"/>
        <end position="190"/>
    </location>
</feature>
<dbReference type="RefSeq" id="WP_181052414.1">
    <property type="nucleotide sequence ID" value="NZ_JACDXJ010000001.1"/>
</dbReference>
<protein>
    <submittedName>
        <fullName evidence="3">Uncharacterized protein</fullName>
    </submittedName>
</protein>
<dbReference type="AlphaFoldDB" id="A0A838BPR5"/>
<evidence type="ECO:0000256" key="2">
    <source>
        <dbReference type="SAM" id="MobiDB-lite"/>
    </source>
</evidence>
<reference evidence="3 5" key="1">
    <citation type="submission" date="2020-07" db="EMBL/GenBank/DDBJ databases">
        <title>Draft genome and description of Microvirga mediterraneensis Marseille-Q2068 sp. nov.</title>
        <authorList>
            <person name="Boxberger M."/>
        </authorList>
    </citation>
    <scope>NUCLEOTIDE SEQUENCE [LARGE SCALE GENOMIC DNA]</scope>
    <source>
        <strain evidence="3 5">Marseille-Q2068</strain>
    </source>
</reference>
<evidence type="ECO:0000313" key="5">
    <source>
        <dbReference type="Proteomes" id="UP000572984"/>
    </source>
</evidence>
<keyword evidence="5" id="KW-1185">Reference proteome</keyword>
<dbReference type="EMBL" id="JACDXJ010000001">
    <property type="protein sequence ID" value="MBA1156892.1"/>
    <property type="molecule type" value="Genomic_DNA"/>
</dbReference>
<evidence type="ECO:0000313" key="4">
    <source>
        <dbReference type="EMBL" id="MBA1157805.1"/>
    </source>
</evidence>
<keyword evidence="1" id="KW-0175">Coiled coil</keyword>
<dbReference type="Proteomes" id="UP000572984">
    <property type="component" value="Unassembled WGS sequence"/>
</dbReference>
<evidence type="ECO:0000256" key="1">
    <source>
        <dbReference type="SAM" id="Coils"/>
    </source>
</evidence>
<accession>A0A838BPR5</accession>
<feature type="coiled-coil region" evidence="1">
    <location>
        <begin position="114"/>
        <end position="141"/>
    </location>
</feature>
<evidence type="ECO:0000313" key="3">
    <source>
        <dbReference type="EMBL" id="MBA1156892.1"/>
    </source>
</evidence>
<dbReference type="EMBL" id="JACDXJ010000001">
    <property type="protein sequence ID" value="MBA1157805.1"/>
    <property type="molecule type" value="Genomic_DNA"/>
</dbReference>
<name>A0A838BPR5_9HYPH</name>